<comment type="pathway">
    <text evidence="1">Secondary metabolite biosynthesis.</text>
</comment>
<evidence type="ECO:0000256" key="2">
    <source>
        <dbReference type="ARBA" id="ARBA00022679"/>
    </source>
</evidence>
<keyword evidence="2" id="KW-0808">Transferase</keyword>
<evidence type="ECO:0000256" key="4">
    <source>
        <dbReference type="ARBA" id="ARBA00038314"/>
    </source>
</evidence>
<dbReference type="EMBL" id="JAUIQD010000003">
    <property type="protein sequence ID" value="KAK3356452.1"/>
    <property type="molecule type" value="Genomic_DNA"/>
</dbReference>
<comment type="caution">
    <text evidence="5">The sequence shown here is derived from an EMBL/GenBank/DDBJ whole genome shotgun (WGS) entry which is preliminary data.</text>
</comment>
<comment type="similarity">
    <text evidence="4">Belongs to the class I-like SAM-binding methyltransferase superfamily.</text>
</comment>
<dbReference type="GO" id="GO:0016740">
    <property type="term" value="F:transferase activity"/>
    <property type="evidence" value="ECO:0007669"/>
    <property type="project" value="UniProtKB-KW"/>
</dbReference>
<evidence type="ECO:0000313" key="6">
    <source>
        <dbReference type="Proteomes" id="UP001275084"/>
    </source>
</evidence>
<dbReference type="PANTHER" id="PTHR35897">
    <property type="entry name" value="METHYLTRANSFERASE AUSD"/>
    <property type="match status" value="1"/>
</dbReference>
<dbReference type="InterPro" id="IPR029063">
    <property type="entry name" value="SAM-dependent_MTases_sf"/>
</dbReference>
<keyword evidence="3" id="KW-0949">S-adenosyl-L-methionine</keyword>
<evidence type="ECO:0000313" key="5">
    <source>
        <dbReference type="EMBL" id="KAK3356452.1"/>
    </source>
</evidence>
<dbReference type="Proteomes" id="UP001275084">
    <property type="component" value="Unassembled WGS sequence"/>
</dbReference>
<name>A0AAJ0HKB2_9PEZI</name>
<dbReference type="SUPFAM" id="SSF53335">
    <property type="entry name" value="S-adenosyl-L-methionine-dependent methyltransferases"/>
    <property type="match status" value="1"/>
</dbReference>
<accession>A0AAJ0HKB2</accession>
<reference evidence="5" key="1">
    <citation type="journal article" date="2023" name="Mol. Phylogenet. Evol.">
        <title>Genome-scale phylogeny and comparative genomics of the fungal order Sordariales.</title>
        <authorList>
            <person name="Hensen N."/>
            <person name="Bonometti L."/>
            <person name="Westerberg I."/>
            <person name="Brannstrom I.O."/>
            <person name="Guillou S."/>
            <person name="Cros-Aarteil S."/>
            <person name="Calhoun S."/>
            <person name="Haridas S."/>
            <person name="Kuo A."/>
            <person name="Mondo S."/>
            <person name="Pangilinan J."/>
            <person name="Riley R."/>
            <person name="LaButti K."/>
            <person name="Andreopoulos B."/>
            <person name="Lipzen A."/>
            <person name="Chen C."/>
            <person name="Yan M."/>
            <person name="Daum C."/>
            <person name="Ng V."/>
            <person name="Clum A."/>
            <person name="Steindorff A."/>
            <person name="Ohm R.A."/>
            <person name="Martin F."/>
            <person name="Silar P."/>
            <person name="Natvig D.O."/>
            <person name="Lalanne C."/>
            <person name="Gautier V."/>
            <person name="Ament-Velasquez S.L."/>
            <person name="Kruys A."/>
            <person name="Hutchinson M.I."/>
            <person name="Powell A.J."/>
            <person name="Barry K."/>
            <person name="Miller A.N."/>
            <person name="Grigoriev I.V."/>
            <person name="Debuchy R."/>
            <person name="Gladieux P."/>
            <person name="Hiltunen Thoren M."/>
            <person name="Johannesson H."/>
        </authorList>
    </citation>
    <scope>NUCLEOTIDE SEQUENCE</scope>
    <source>
        <strain evidence="5">CBS 955.72</strain>
    </source>
</reference>
<dbReference type="PANTHER" id="PTHR35897:SF1">
    <property type="entry name" value="METHYLTRANSFERASE AUSD"/>
    <property type="match status" value="1"/>
</dbReference>
<proteinExistence type="inferred from homology"/>
<evidence type="ECO:0000256" key="3">
    <source>
        <dbReference type="ARBA" id="ARBA00022691"/>
    </source>
</evidence>
<organism evidence="5 6">
    <name type="scientific">Lasiosphaeria hispida</name>
    <dbReference type="NCBI Taxonomy" id="260671"/>
    <lineage>
        <taxon>Eukaryota</taxon>
        <taxon>Fungi</taxon>
        <taxon>Dikarya</taxon>
        <taxon>Ascomycota</taxon>
        <taxon>Pezizomycotina</taxon>
        <taxon>Sordariomycetes</taxon>
        <taxon>Sordariomycetidae</taxon>
        <taxon>Sordariales</taxon>
        <taxon>Lasiosphaeriaceae</taxon>
        <taxon>Lasiosphaeria</taxon>
    </lineage>
</organism>
<dbReference type="AlphaFoldDB" id="A0AAJ0HKB2"/>
<dbReference type="InterPro" id="IPR051654">
    <property type="entry name" value="Meroterpenoid_MTases"/>
</dbReference>
<gene>
    <name evidence="5" type="ORF">B0T25DRAFT_589067</name>
</gene>
<protein>
    <recommendedName>
        <fullName evidence="7">Methyltransferase domain-containing protein</fullName>
    </recommendedName>
</protein>
<keyword evidence="6" id="KW-1185">Reference proteome</keyword>
<sequence>MSGRKTLDFYDLDASTLTDSAKKLLREYSGILEDEIRDHAEEIRKDAFKIAPYPCIGMFQFLDMSLMTMDIYQEVLGRVKKGNKFLDLGCCLGQEIRQLVLDGAPSENTFGSDLYSGFFPVGYKLFKDEDRLKTVFIAADAFQGMSPLTKLAGQMNIVYTGAFFHLFSLEDQEKMALRVMKLLAPQPGSLIIGRQSGSEEAGEFSRSGDTSGRTHFRHNAQSWRELWDRVGQVDGSRWSVEADLDAPEFTLIAPTGKSTELQKKMSARGLRYTIRRL</sequence>
<reference evidence="5" key="2">
    <citation type="submission" date="2023-06" db="EMBL/GenBank/DDBJ databases">
        <authorList>
            <consortium name="Lawrence Berkeley National Laboratory"/>
            <person name="Haridas S."/>
            <person name="Hensen N."/>
            <person name="Bonometti L."/>
            <person name="Westerberg I."/>
            <person name="Brannstrom I.O."/>
            <person name="Guillou S."/>
            <person name="Cros-Aarteil S."/>
            <person name="Calhoun S."/>
            <person name="Kuo A."/>
            <person name="Mondo S."/>
            <person name="Pangilinan J."/>
            <person name="Riley R."/>
            <person name="Labutti K."/>
            <person name="Andreopoulos B."/>
            <person name="Lipzen A."/>
            <person name="Chen C."/>
            <person name="Yanf M."/>
            <person name="Daum C."/>
            <person name="Ng V."/>
            <person name="Clum A."/>
            <person name="Steindorff A."/>
            <person name="Ohm R."/>
            <person name="Martin F."/>
            <person name="Silar P."/>
            <person name="Natvig D."/>
            <person name="Lalanne C."/>
            <person name="Gautier V."/>
            <person name="Ament-Velasquez S.L."/>
            <person name="Kruys A."/>
            <person name="Hutchinson M.I."/>
            <person name="Powell A.J."/>
            <person name="Barry K."/>
            <person name="Miller A.N."/>
            <person name="Grigoriev I.V."/>
            <person name="Debuchy R."/>
            <person name="Gladieux P."/>
            <person name="Thoren M.H."/>
            <person name="Johannesson H."/>
        </authorList>
    </citation>
    <scope>NUCLEOTIDE SEQUENCE</scope>
    <source>
        <strain evidence="5">CBS 955.72</strain>
    </source>
</reference>
<evidence type="ECO:0000256" key="1">
    <source>
        <dbReference type="ARBA" id="ARBA00005179"/>
    </source>
</evidence>
<dbReference type="Gene3D" id="3.40.50.150">
    <property type="entry name" value="Vaccinia Virus protein VP39"/>
    <property type="match status" value="1"/>
</dbReference>
<evidence type="ECO:0008006" key="7">
    <source>
        <dbReference type="Google" id="ProtNLM"/>
    </source>
</evidence>